<dbReference type="GO" id="GO:0006631">
    <property type="term" value="P:fatty acid metabolic process"/>
    <property type="evidence" value="ECO:0007669"/>
    <property type="project" value="TreeGrafter"/>
</dbReference>
<feature type="region of interest" description="Disordered" evidence="3">
    <location>
        <begin position="505"/>
        <end position="527"/>
    </location>
</feature>
<dbReference type="PANTHER" id="PTHR43201:SF5">
    <property type="entry name" value="MEDIUM-CHAIN ACYL-COA LIGASE ACSF2, MITOCHONDRIAL"/>
    <property type="match status" value="1"/>
</dbReference>
<dbReference type="Pfam" id="PF13193">
    <property type="entry name" value="AMP-binding_C"/>
    <property type="match status" value="1"/>
</dbReference>
<comment type="similarity">
    <text evidence="1">Belongs to the ATP-dependent AMP-binding enzyme family.</text>
</comment>
<evidence type="ECO:0000256" key="1">
    <source>
        <dbReference type="ARBA" id="ARBA00006432"/>
    </source>
</evidence>
<dbReference type="PROSITE" id="PS00455">
    <property type="entry name" value="AMP_BINDING"/>
    <property type="match status" value="1"/>
</dbReference>
<evidence type="ECO:0000259" key="4">
    <source>
        <dbReference type="Pfam" id="PF00501"/>
    </source>
</evidence>
<evidence type="ECO:0000256" key="2">
    <source>
        <dbReference type="ARBA" id="ARBA00022598"/>
    </source>
</evidence>
<feature type="domain" description="AMP-dependent synthetase/ligase" evidence="4">
    <location>
        <begin position="20"/>
        <end position="375"/>
    </location>
</feature>
<dbReference type="Gene3D" id="3.30.300.30">
    <property type="match status" value="1"/>
</dbReference>
<evidence type="ECO:0000259" key="5">
    <source>
        <dbReference type="Pfam" id="PF13193"/>
    </source>
</evidence>
<feature type="domain" description="AMP-binding enzyme C-terminal" evidence="5">
    <location>
        <begin position="426"/>
        <end position="498"/>
    </location>
</feature>
<keyword evidence="2 6" id="KW-0436">Ligase</keyword>
<dbReference type="PANTHER" id="PTHR43201">
    <property type="entry name" value="ACYL-COA SYNTHETASE"/>
    <property type="match status" value="1"/>
</dbReference>
<dbReference type="AlphaFoldDB" id="A0AA46PDC8"/>
<evidence type="ECO:0000256" key="3">
    <source>
        <dbReference type="SAM" id="MobiDB-lite"/>
    </source>
</evidence>
<dbReference type="InterPro" id="IPR045851">
    <property type="entry name" value="AMP-bd_C_sf"/>
</dbReference>
<evidence type="ECO:0000313" key="6">
    <source>
        <dbReference type="EMBL" id="UYF92667.1"/>
    </source>
</evidence>
<sequence length="527" mass="57147">MIDQPHPSPGTSNTSLWDVFARRAAAHPDREAVVHGSFRCTYGELREQAERTAAGLEALGVCPGDRVGMLSYPRPEVVAVYLACARLGALFLGIGTRVNEKELDYILTDATPSVLVTVERFEGTQFGALVDRAAERHDIRAVVHLGDEPGGPVPFEAVPARSVARPVDPDAPLSIVYTSGTTGDPKGAVVTHRGILTFSALLRHTPVEAPRILSLMPIDHIGGQGNEVVSAILSGGTLVQLPRFEAGAALDAIEQEKVTLWQGVIQTMLNRLMAHDRFETADLGSLERLWWVGPLPVSLAERLAARIPVVGTSYGMTEIGCITMTDRDITPAEATRTVGKPLDDIDIRIEPIPGHRPGEPGEILVRRNPLMHGYWGKPDKTAEAITPTGWLRTGDLGYFEDSGNLVLAGRSKLLIRSGGYNISPMEIEQAVENHPGIQLAAVAAVPDPDLGEAAHMLAVPARGHAPTEEEVKRFLRERLSSYKIPKSVRFCDQLPFLANSKLDRRGVQQMLDPRSDSPAPVPSQEER</sequence>
<dbReference type="InterPro" id="IPR020845">
    <property type="entry name" value="AMP-binding_CS"/>
</dbReference>
<gene>
    <name evidence="6" type="ORF">OCS65_19625</name>
</gene>
<dbReference type="InterPro" id="IPR042099">
    <property type="entry name" value="ANL_N_sf"/>
</dbReference>
<dbReference type="RefSeq" id="WP_263507458.1">
    <property type="nucleotide sequence ID" value="NZ_CP106982.1"/>
</dbReference>
<evidence type="ECO:0000313" key="7">
    <source>
        <dbReference type="Proteomes" id="UP001163947"/>
    </source>
</evidence>
<dbReference type="InterPro" id="IPR025110">
    <property type="entry name" value="AMP-bd_C"/>
</dbReference>
<dbReference type="GO" id="GO:0031956">
    <property type="term" value="F:medium-chain fatty acid-CoA ligase activity"/>
    <property type="evidence" value="ECO:0007669"/>
    <property type="project" value="TreeGrafter"/>
</dbReference>
<dbReference type="GeneID" id="83622677"/>
<name>A0AA46PDC8_9NOCA</name>
<dbReference type="Gene3D" id="3.40.50.12780">
    <property type="entry name" value="N-terminal domain of ligase-like"/>
    <property type="match status" value="1"/>
</dbReference>
<reference evidence="6" key="1">
    <citation type="submission" date="2022-09" db="EMBL/GenBank/DDBJ databases">
        <title>The genome sequence of Rhodococcus aetherivorans N1.</title>
        <authorList>
            <person name="Jiang W."/>
        </authorList>
    </citation>
    <scope>NUCLEOTIDE SEQUENCE</scope>
    <source>
        <strain evidence="6">N1</strain>
    </source>
</reference>
<proteinExistence type="inferred from homology"/>
<organism evidence="6 7">
    <name type="scientific">Rhodococcus aetherivorans</name>
    <dbReference type="NCBI Taxonomy" id="191292"/>
    <lineage>
        <taxon>Bacteria</taxon>
        <taxon>Bacillati</taxon>
        <taxon>Actinomycetota</taxon>
        <taxon>Actinomycetes</taxon>
        <taxon>Mycobacteriales</taxon>
        <taxon>Nocardiaceae</taxon>
        <taxon>Rhodococcus</taxon>
    </lineage>
</organism>
<dbReference type="Proteomes" id="UP001163947">
    <property type="component" value="Chromosome"/>
</dbReference>
<dbReference type="SUPFAM" id="SSF56801">
    <property type="entry name" value="Acetyl-CoA synthetase-like"/>
    <property type="match status" value="1"/>
</dbReference>
<accession>A0AA46PDC8</accession>
<protein>
    <submittedName>
        <fullName evidence="6">Acyl--CoA ligase</fullName>
    </submittedName>
</protein>
<dbReference type="Pfam" id="PF00501">
    <property type="entry name" value="AMP-binding"/>
    <property type="match status" value="1"/>
</dbReference>
<dbReference type="EMBL" id="CP106982">
    <property type="protein sequence ID" value="UYF92667.1"/>
    <property type="molecule type" value="Genomic_DNA"/>
</dbReference>
<dbReference type="InterPro" id="IPR000873">
    <property type="entry name" value="AMP-dep_synth/lig_dom"/>
</dbReference>